<dbReference type="Proteomes" id="UP000679779">
    <property type="component" value="Unassembled WGS sequence"/>
</dbReference>
<sequence>MRNAIRERLLAVVPELKDVYEPHAAEASSPKPYAVILQGEDSDESPWSGFRRIVEVWPYVSRSTFEKVDSLENKIISALDKQMLTAETGEVFSCIYLGSSGQDVVDEEWDAITRGMQFAVMALQPVGTNGQITSDPWVPALASWTTNVMGQDWAVYNGFWPLGFTRPSVMWRVTGIDVMPLGLASYRITKRFTVHVTGNEQHPEHAGVAALIERLGSEIKIPFDSKDRRYLMITDPKANIGADALQEGQITVTLSRRVSRPQADVPLIRSVNYKSSIR</sequence>
<organism evidence="1 2">
    <name type="scientific">Paenibacillus albilobatus</name>
    <dbReference type="NCBI Taxonomy" id="2716884"/>
    <lineage>
        <taxon>Bacteria</taxon>
        <taxon>Bacillati</taxon>
        <taxon>Bacillota</taxon>
        <taxon>Bacilli</taxon>
        <taxon>Bacillales</taxon>
        <taxon>Paenibacillaceae</taxon>
        <taxon>Paenibacillus</taxon>
    </lineage>
</organism>
<protein>
    <submittedName>
        <fullName evidence="1">Uncharacterized protein</fullName>
    </submittedName>
</protein>
<evidence type="ECO:0000313" key="1">
    <source>
        <dbReference type="EMBL" id="GIO33256.1"/>
    </source>
</evidence>
<comment type="caution">
    <text evidence="1">The sequence shown here is derived from an EMBL/GenBank/DDBJ whole genome shotgun (WGS) entry which is preliminary data.</text>
</comment>
<proteinExistence type="predicted"/>
<dbReference type="EMBL" id="BORQ01000005">
    <property type="protein sequence ID" value="GIO33256.1"/>
    <property type="molecule type" value="Genomic_DNA"/>
</dbReference>
<gene>
    <name evidence="1" type="ORF">J2TS6_43970</name>
</gene>
<keyword evidence="2" id="KW-1185">Reference proteome</keyword>
<accession>A0A919XJB2</accession>
<reference evidence="1" key="1">
    <citation type="submission" date="2021-03" db="EMBL/GenBank/DDBJ databases">
        <title>Antimicrobial resistance genes in bacteria isolated from Japanese honey, and their potential for conferring macrolide and lincosamide resistance in the American foulbrood pathogen Paenibacillus larvae.</title>
        <authorList>
            <person name="Okamoto M."/>
            <person name="Kumagai M."/>
            <person name="Kanamori H."/>
            <person name="Takamatsu D."/>
        </authorList>
    </citation>
    <scope>NUCLEOTIDE SEQUENCE</scope>
    <source>
        <strain evidence="1">J2TS6</strain>
    </source>
</reference>
<name>A0A919XJB2_9BACL</name>
<dbReference type="AlphaFoldDB" id="A0A919XJB2"/>
<evidence type="ECO:0000313" key="2">
    <source>
        <dbReference type="Proteomes" id="UP000679779"/>
    </source>
</evidence>
<dbReference type="RefSeq" id="WP_212958425.1">
    <property type="nucleotide sequence ID" value="NZ_BORQ01000005.1"/>
</dbReference>